<feature type="transmembrane region" description="Helical" evidence="8">
    <location>
        <begin position="61"/>
        <end position="80"/>
    </location>
</feature>
<dbReference type="GO" id="GO:0005789">
    <property type="term" value="C:endoplasmic reticulum membrane"/>
    <property type="evidence" value="ECO:0007669"/>
    <property type="project" value="UniProtKB-SubCell"/>
</dbReference>
<keyword evidence="10" id="KW-1185">Reference proteome</keyword>
<name>A0AAN9Y2J8_9HEMI</name>
<evidence type="ECO:0000256" key="5">
    <source>
        <dbReference type="ARBA" id="ARBA00022824"/>
    </source>
</evidence>
<evidence type="ECO:0000256" key="8">
    <source>
        <dbReference type="SAM" id="Phobius"/>
    </source>
</evidence>
<dbReference type="PANTHER" id="PTHR13505:SF7">
    <property type="entry name" value="TRANSMEMBRANE PROTEIN 208"/>
    <property type="match status" value="1"/>
</dbReference>
<protein>
    <recommendedName>
        <fullName evidence="3">Transmembrane protein 208</fullName>
    </recommendedName>
</protein>
<dbReference type="AlphaFoldDB" id="A0AAN9Y2J8"/>
<keyword evidence="4 8" id="KW-0812">Transmembrane</keyword>
<evidence type="ECO:0000256" key="4">
    <source>
        <dbReference type="ARBA" id="ARBA00022692"/>
    </source>
</evidence>
<dbReference type="GO" id="GO:0005773">
    <property type="term" value="C:vacuole"/>
    <property type="evidence" value="ECO:0007669"/>
    <property type="project" value="GOC"/>
</dbReference>
<dbReference type="PANTHER" id="PTHR13505">
    <property type="entry name" value="TRANSMEMBRANE PROTEIN 208"/>
    <property type="match status" value="1"/>
</dbReference>
<comment type="similarity">
    <text evidence="2">Belongs to the TMEM208 family.</text>
</comment>
<dbReference type="InterPro" id="IPR008506">
    <property type="entry name" value="SND2/TMEM208"/>
</dbReference>
<dbReference type="EMBL" id="JBBCAQ010000032">
    <property type="protein sequence ID" value="KAK7584149.1"/>
    <property type="molecule type" value="Genomic_DNA"/>
</dbReference>
<dbReference type="Proteomes" id="UP001367676">
    <property type="component" value="Unassembled WGS sequence"/>
</dbReference>
<sequence>MNQSSEAVQKGKPATKGQKQIAAENKSTLQFYLYMALIATSINFLGVYFFYDLFTFKQMTLLFLSLATYIGGYQFMAYMAKTKMSDSGQLLDSGLDLNMEGGIAEHIKDLIILTAGCQVLSVLSMYFWFLWLLAPGRAFWVLWVNILQPYFMQKAPEAPAEINEKKQKKLERRMKRQQNR</sequence>
<proteinExistence type="inferred from homology"/>
<reference evidence="9 10" key="1">
    <citation type="submission" date="2024-03" db="EMBL/GenBank/DDBJ databases">
        <title>Adaptation during the transition from Ophiocordyceps entomopathogen to insect associate is accompanied by gene loss and intensified selection.</title>
        <authorList>
            <person name="Ward C.M."/>
            <person name="Onetto C.A."/>
            <person name="Borneman A.R."/>
        </authorList>
    </citation>
    <scope>NUCLEOTIDE SEQUENCE [LARGE SCALE GENOMIC DNA]</scope>
    <source>
        <strain evidence="9">AWRI1</strain>
        <tissue evidence="9">Single Adult Female</tissue>
    </source>
</reference>
<evidence type="ECO:0000313" key="9">
    <source>
        <dbReference type="EMBL" id="KAK7584149.1"/>
    </source>
</evidence>
<feature type="transmembrane region" description="Helical" evidence="8">
    <location>
        <begin position="31"/>
        <end position="54"/>
    </location>
</feature>
<evidence type="ECO:0000256" key="6">
    <source>
        <dbReference type="ARBA" id="ARBA00022989"/>
    </source>
</evidence>
<comment type="caution">
    <text evidence="9">The sequence shown here is derived from an EMBL/GenBank/DDBJ whole genome shotgun (WGS) entry which is preliminary data.</text>
</comment>
<evidence type="ECO:0000256" key="1">
    <source>
        <dbReference type="ARBA" id="ARBA00004477"/>
    </source>
</evidence>
<organism evidence="9 10">
    <name type="scientific">Parthenolecanium corni</name>
    <dbReference type="NCBI Taxonomy" id="536013"/>
    <lineage>
        <taxon>Eukaryota</taxon>
        <taxon>Metazoa</taxon>
        <taxon>Ecdysozoa</taxon>
        <taxon>Arthropoda</taxon>
        <taxon>Hexapoda</taxon>
        <taxon>Insecta</taxon>
        <taxon>Pterygota</taxon>
        <taxon>Neoptera</taxon>
        <taxon>Paraneoptera</taxon>
        <taxon>Hemiptera</taxon>
        <taxon>Sternorrhyncha</taxon>
        <taxon>Coccoidea</taxon>
        <taxon>Coccidae</taxon>
        <taxon>Parthenolecanium</taxon>
    </lineage>
</organism>
<keyword evidence="7 8" id="KW-0472">Membrane</keyword>
<accession>A0AAN9Y2J8</accession>
<gene>
    <name evidence="9" type="ORF">V9T40_005112</name>
</gene>
<evidence type="ECO:0000256" key="7">
    <source>
        <dbReference type="ARBA" id="ARBA00023136"/>
    </source>
</evidence>
<dbReference type="Pfam" id="PF05620">
    <property type="entry name" value="TMEM208_SND2"/>
    <property type="match status" value="1"/>
</dbReference>
<comment type="subcellular location">
    <subcellularLocation>
        <location evidence="1">Endoplasmic reticulum membrane</location>
        <topology evidence="1">Multi-pass membrane protein</topology>
    </subcellularLocation>
</comment>
<evidence type="ECO:0000313" key="10">
    <source>
        <dbReference type="Proteomes" id="UP001367676"/>
    </source>
</evidence>
<evidence type="ECO:0000256" key="3">
    <source>
        <dbReference type="ARBA" id="ARBA00015033"/>
    </source>
</evidence>
<dbReference type="GO" id="GO:0006624">
    <property type="term" value="P:vacuolar protein processing"/>
    <property type="evidence" value="ECO:0007669"/>
    <property type="project" value="TreeGrafter"/>
</dbReference>
<keyword evidence="6 8" id="KW-1133">Transmembrane helix</keyword>
<keyword evidence="5" id="KW-0256">Endoplasmic reticulum</keyword>
<evidence type="ECO:0000256" key="2">
    <source>
        <dbReference type="ARBA" id="ARBA00009950"/>
    </source>
</evidence>